<protein>
    <recommendedName>
        <fullName evidence="3">DUF445 domain-containing protein</fullName>
    </recommendedName>
</protein>
<feature type="transmembrane region" description="Helical" evidence="1">
    <location>
        <begin position="215"/>
        <end position="234"/>
    </location>
</feature>
<dbReference type="EMBL" id="FPHK01000138">
    <property type="protein sequence ID" value="SFV69926.1"/>
    <property type="molecule type" value="Genomic_DNA"/>
</dbReference>
<keyword evidence="1" id="KW-0472">Membrane</keyword>
<evidence type="ECO:0008006" key="3">
    <source>
        <dbReference type="Google" id="ProtNLM"/>
    </source>
</evidence>
<keyword evidence="1" id="KW-0812">Transmembrane</keyword>
<reference evidence="2" key="1">
    <citation type="submission" date="2016-10" db="EMBL/GenBank/DDBJ databases">
        <authorList>
            <person name="de Groot N.N."/>
        </authorList>
    </citation>
    <scope>NUCLEOTIDE SEQUENCE</scope>
</reference>
<evidence type="ECO:0000256" key="1">
    <source>
        <dbReference type="SAM" id="Phobius"/>
    </source>
</evidence>
<proteinExistence type="predicted"/>
<feature type="transmembrane region" description="Helical" evidence="1">
    <location>
        <begin position="7"/>
        <end position="23"/>
    </location>
</feature>
<keyword evidence="1" id="KW-1133">Transmembrane helix</keyword>
<dbReference type="PANTHER" id="PTHR38568:SF1">
    <property type="entry name" value="DUF445 DOMAIN-CONTAINING PROTEIN"/>
    <property type="match status" value="1"/>
</dbReference>
<feature type="transmembrane region" description="Helical" evidence="1">
    <location>
        <begin position="29"/>
        <end position="52"/>
    </location>
</feature>
<evidence type="ECO:0000313" key="2">
    <source>
        <dbReference type="EMBL" id="SFV69926.1"/>
    </source>
</evidence>
<name>A0A1W1CVS5_9ZZZZ</name>
<accession>A0A1W1CVS5</accession>
<gene>
    <name evidence="2" type="ORF">MNB_SM-6-285</name>
</gene>
<dbReference type="PANTHER" id="PTHR38568">
    <property type="entry name" value="DUF445 DOMAIN-CONTAINING PROTEIN-RELATED"/>
    <property type="match status" value="1"/>
</dbReference>
<organism evidence="2">
    <name type="scientific">hydrothermal vent metagenome</name>
    <dbReference type="NCBI Taxonomy" id="652676"/>
    <lineage>
        <taxon>unclassified sequences</taxon>
        <taxon>metagenomes</taxon>
        <taxon>ecological metagenomes</taxon>
    </lineage>
</organism>
<dbReference type="AlphaFoldDB" id="A0A1W1CVS5"/>
<sequence>MKLNKSFITNFIAFVFVALSFVTPTYKNALLYTGLFALSGALTNQLAIHMLFEKVPFLYGSGVIPQRFEAFKKAIKDLMMQEFFNKEQLTNFFQNEEKKINLVPIIEDTDFSPAFDALSRTVMESSFGGMLGMFGGEAALEGLREPFSNKMKSAVIKIVSSDTFETTLQQHLKSATLSEDLIASIEQVIDARLNELTPQMVKEIVQKLIKEHLDWLVVWGGVFGGVIGLLSSFLV</sequence>